<keyword evidence="1" id="KW-0812">Transmembrane</keyword>
<feature type="transmembrane region" description="Helical" evidence="1">
    <location>
        <begin position="6"/>
        <end position="29"/>
    </location>
</feature>
<sequence length="162" mass="17121">MLDSGVVWAVVSQPRLLVLLGVAVLVAWPIGTRLSPGHRRLGVLFVLTLGAVLAATTTTGELRPSLSGMRSYLGGFADPAYVIDGFGTSREKIANLGLFLPLGLLAARLWPRPFVVLAALAALAFGIELWQAFIGRGGDAVDVLHNTVGALVGIGIARLWRR</sequence>
<keyword evidence="1" id="KW-1133">Transmembrane helix</keyword>
<dbReference type="Pfam" id="PF04892">
    <property type="entry name" value="VanZ"/>
    <property type="match status" value="1"/>
</dbReference>
<evidence type="ECO:0000313" key="4">
    <source>
        <dbReference type="Proteomes" id="UP000619479"/>
    </source>
</evidence>
<reference evidence="3" key="1">
    <citation type="submission" date="2021-01" db="EMBL/GenBank/DDBJ databases">
        <title>Whole genome shotgun sequence of Actinoplanes cyaneus NBRC 14990.</title>
        <authorList>
            <person name="Komaki H."/>
            <person name="Tamura T."/>
        </authorList>
    </citation>
    <scope>NUCLEOTIDE SEQUENCE</scope>
    <source>
        <strain evidence="3">NBRC 14990</strain>
    </source>
</reference>
<proteinExistence type="predicted"/>
<dbReference type="AlphaFoldDB" id="A0A919IRZ6"/>
<feature type="transmembrane region" description="Helical" evidence="1">
    <location>
        <begin position="93"/>
        <end position="110"/>
    </location>
</feature>
<evidence type="ECO:0000313" key="3">
    <source>
        <dbReference type="EMBL" id="GID68488.1"/>
    </source>
</evidence>
<dbReference type="InterPro" id="IPR006976">
    <property type="entry name" value="VanZ-like"/>
</dbReference>
<organism evidence="3 4">
    <name type="scientific">Actinoplanes cyaneus</name>
    <dbReference type="NCBI Taxonomy" id="52696"/>
    <lineage>
        <taxon>Bacteria</taxon>
        <taxon>Bacillati</taxon>
        <taxon>Actinomycetota</taxon>
        <taxon>Actinomycetes</taxon>
        <taxon>Micromonosporales</taxon>
        <taxon>Micromonosporaceae</taxon>
        <taxon>Actinoplanes</taxon>
    </lineage>
</organism>
<feature type="transmembrane region" description="Helical" evidence="1">
    <location>
        <begin position="41"/>
        <end position="60"/>
    </location>
</feature>
<dbReference type="EMBL" id="BOMH01000048">
    <property type="protein sequence ID" value="GID68488.1"/>
    <property type="molecule type" value="Genomic_DNA"/>
</dbReference>
<dbReference type="Proteomes" id="UP000619479">
    <property type="component" value="Unassembled WGS sequence"/>
</dbReference>
<evidence type="ECO:0000259" key="2">
    <source>
        <dbReference type="Pfam" id="PF04892"/>
    </source>
</evidence>
<accession>A0A919IRZ6</accession>
<evidence type="ECO:0000256" key="1">
    <source>
        <dbReference type="SAM" id="Phobius"/>
    </source>
</evidence>
<feature type="transmembrane region" description="Helical" evidence="1">
    <location>
        <begin position="140"/>
        <end position="160"/>
    </location>
</feature>
<feature type="transmembrane region" description="Helical" evidence="1">
    <location>
        <begin position="115"/>
        <end position="134"/>
    </location>
</feature>
<keyword evidence="4" id="KW-1185">Reference proteome</keyword>
<keyword evidence="1" id="KW-0472">Membrane</keyword>
<name>A0A919IRZ6_9ACTN</name>
<gene>
    <name evidence="3" type="ORF">Acy02nite_63690</name>
</gene>
<protein>
    <recommendedName>
        <fullName evidence="2">VanZ-like domain-containing protein</fullName>
    </recommendedName>
</protein>
<comment type="caution">
    <text evidence="3">The sequence shown here is derived from an EMBL/GenBank/DDBJ whole genome shotgun (WGS) entry which is preliminary data.</text>
</comment>
<feature type="domain" description="VanZ-like" evidence="2">
    <location>
        <begin position="87"/>
        <end position="160"/>
    </location>
</feature>